<dbReference type="AlphaFoldDB" id="A0A7V8V482"/>
<name>A0A7V8V482_9BACT</name>
<protein>
    <recommendedName>
        <fullName evidence="3">DUF1015 domain-containing protein</fullName>
    </recommendedName>
</protein>
<proteinExistence type="predicted"/>
<dbReference type="PANTHER" id="PTHR36454">
    <property type="entry name" value="LMO2823 PROTEIN"/>
    <property type="match status" value="1"/>
</dbReference>
<evidence type="ECO:0000313" key="1">
    <source>
        <dbReference type="EMBL" id="MBA2114414.1"/>
    </source>
</evidence>
<dbReference type="Pfam" id="PF06245">
    <property type="entry name" value="DUF1015"/>
    <property type="match status" value="1"/>
</dbReference>
<comment type="caution">
    <text evidence="1">The sequence shown here is derived from an EMBL/GenBank/DDBJ whole genome shotgun (WGS) entry which is preliminary data.</text>
</comment>
<organism evidence="1 2">
    <name type="scientific">Bremerella alba</name>
    <dbReference type="NCBI Taxonomy" id="980252"/>
    <lineage>
        <taxon>Bacteria</taxon>
        <taxon>Pseudomonadati</taxon>
        <taxon>Planctomycetota</taxon>
        <taxon>Planctomycetia</taxon>
        <taxon>Pirellulales</taxon>
        <taxon>Pirellulaceae</taxon>
        <taxon>Bremerella</taxon>
    </lineage>
</organism>
<sequence>MPDIRAIHGLRYDLGHIGALADVIAPPADKLTPEQIDELYKCHPANVVRVLTNREEPGDDENNNRFSRAKRFLTDWQRQGVLQREPDPAIYVYHQEFDWQGQRVTRRGFLAGLALEDIDQQQYEAVQVLLAESSASRLDRLRAVQADICPQVSLYADPSISVQQDLENHIATATPLVAKDGAGVIHRLWPVTDHNLIGLIREKMAHRQLHHVNPDDLAAATLYRYELSQQGELTPQHPANVALTVFFEMTEPGLEVLPSFPLAHQAPPLSSPELIEKLGVHFDCYVFGQGRHVASALWEELQTSGELGHLGIFCAADETWVSAQLTADGQLKMEGATPERDDLWRELDNNLWEWLILTELLETADANETFVRSVDHLVDALDEDTGKNVRLAALLRPITMSQYQDLQHREVGFLQTVATQPIPPCGLVIHPFS</sequence>
<keyword evidence="2" id="KW-1185">Reference proteome</keyword>
<evidence type="ECO:0000313" key="2">
    <source>
        <dbReference type="Proteomes" id="UP000551616"/>
    </source>
</evidence>
<dbReference type="EMBL" id="JABRWO010000003">
    <property type="protein sequence ID" value="MBA2114414.1"/>
    <property type="molecule type" value="Genomic_DNA"/>
</dbReference>
<dbReference type="RefSeq" id="WP_207395857.1">
    <property type="nucleotide sequence ID" value="NZ_JABRWO010000003.1"/>
</dbReference>
<dbReference type="InterPro" id="IPR008323">
    <property type="entry name" value="UCP033563"/>
</dbReference>
<dbReference type="PANTHER" id="PTHR36454:SF1">
    <property type="entry name" value="DUF1015 DOMAIN-CONTAINING PROTEIN"/>
    <property type="match status" value="1"/>
</dbReference>
<reference evidence="1 2" key="1">
    <citation type="submission" date="2020-05" db="EMBL/GenBank/DDBJ databases">
        <title>Bremerella alba sp. nov., a novel planctomycete isolated from the surface of the macroalga Fucus spiralis.</title>
        <authorList>
            <person name="Godinho O."/>
            <person name="Botelho R."/>
            <person name="Albuquerque L."/>
            <person name="Wiegand S."/>
            <person name="Da Costa M.S."/>
            <person name="Lobo-Da-Cunha A."/>
            <person name="Jogler C."/>
            <person name="Lage O.M."/>
        </authorList>
    </citation>
    <scope>NUCLEOTIDE SEQUENCE [LARGE SCALE GENOMIC DNA]</scope>
    <source>
        <strain evidence="1 2">FF15</strain>
    </source>
</reference>
<gene>
    <name evidence="1" type="ORF">HOV93_15730</name>
</gene>
<dbReference type="Proteomes" id="UP000551616">
    <property type="component" value="Unassembled WGS sequence"/>
</dbReference>
<evidence type="ECO:0008006" key="3">
    <source>
        <dbReference type="Google" id="ProtNLM"/>
    </source>
</evidence>
<accession>A0A7V8V482</accession>